<dbReference type="GO" id="GO:1990246">
    <property type="term" value="C:uniplex complex"/>
    <property type="evidence" value="ECO:0007669"/>
    <property type="project" value="TreeGrafter"/>
</dbReference>
<keyword evidence="13" id="KW-1185">Reference proteome</keyword>
<keyword evidence="6" id="KW-0106">Calcium</keyword>
<keyword evidence="3" id="KW-0813">Transport</keyword>
<dbReference type="Pfam" id="PF04678">
    <property type="entry name" value="MCU"/>
    <property type="match status" value="1"/>
</dbReference>
<evidence type="ECO:0000256" key="4">
    <source>
        <dbReference type="ARBA" id="ARBA00022568"/>
    </source>
</evidence>
<evidence type="ECO:0000256" key="6">
    <source>
        <dbReference type="ARBA" id="ARBA00022837"/>
    </source>
</evidence>
<evidence type="ECO:0000313" key="13">
    <source>
        <dbReference type="Proteomes" id="UP001159364"/>
    </source>
</evidence>
<evidence type="ECO:0000256" key="8">
    <source>
        <dbReference type="ARBA" id="ARBA00023065"/>
    </source>
</evidence>
<name>A0AAV8U0J9_9ROSI</name>
<dbReference type="GO" id="GO:0005262">
    <property type="term" value="F:calcium channel activity"/>
    <property type="evidence" value="ECO:0007669"/>
    <property type="project" value="TreeGrafter"/>
</dbReference>
<dbReference type="EMBL" id="JAIWQS010000002">
    <property type="protein sequence ID" value="KAJ8772796.1"/>
    <property type="molecule type" value="Genomic_DNA"/>
</dbReference>
<comment type="subcellular location">
    <subcellularLocation>
        <location evidence="1">Membrane</location>
        <topology evidence="1">Multi-pass membrane protein</topology>
    </subcellularLocation>
</comment>
<dbReference type="InterPro" id="IPR039055">
    <property type="entry name" value="MCU_fam"/>
</dbReference>
<dbReference type="GO" id="GO:0036444">
    <property type="term" value="P:calcium import into the mitochondrion"/>
    <property type="evidence" value="ECO:0007669"/>
    <property type="project" value="TreeGrafter"/>
</dbReference>
<evidence type="ECO:0000256" key="3">
    <source>
        <dbReference type="ARBA" id="ARBA00022448"/>
    </source>
</evidence>
<keyword evidence="7 10" id="KW-1133">Transmembrane helix</keyword>
<proteinExistence type="inferred from homology"/>
<dbReference type="GO" id="GO:0051560">
    <property type="term" value="P:mitochondrial calcium ion homeostasis"/>
    <property type="evidence" value="ECO:0007669"/>
    <property type="project" value="InterPro"/>
</dbReference>
<feature type="transmembrane region" description="Helical" evidence="10">
    <location>
        <begin position="238"/>
        <end position="258"/>
    </location>
</feature>
<evidence type="ECO:0000256" key="10">
    <source>
        <dbReference type="SAM" id="Phobius"/>
    </source>
</evidence>
<comment type="caution">
    <text evidence="12">The sequence shown here is derived from an EMBL/GenBank/DDBJ whole genome shotgun (WGS) entry which is preliminary data.</text>
</comment>
<keyword evidence="5 10" id="KW-0812">Transmembrane</keyword>
<evidence type="ECO:0000256" key="2">
    <source>
        <dbReference type="ARBA" id="ARBA00005653"/>
    </source>
</evidence>
<keyword evidence="9 10" id="KW-0472">Membrane</keyword>
<gene>
    <name evidence="12" type="ORF">K2173_027973</name>
</gene>
<evidence type="ECO:0000256" key="7">
    <source>
        <dbReference type="ARBA" id="ARBA00022989"/>
    </source>
</evidence>
<feature type="transmembrane region" description="Helical" evidence="10">
    <location>
        <begin position="264"/>
        <end position="284"/>
    </location>
</feature>
<feature type="domain" description="Calcium uniporter protein C-terminal" evidence="11">
    <location>
        <begin position="164"/>
        <end position="322"/>
    </location>
</feature>
<evidence type="ECO:0000313" key="12">
    <source>
        <dbReference type="EMBL" id="KAJ8772796.1"/>
    </source>
</evidence>
<evidence type="ECO:0000256" key="5">
    <source>
        <dbReference type="ARBA" id="ARBA00022692"/>
    </source>
</evidence>
<sequence>MALRKLFTKRYSCRAASPAVSLEHSPISSSSSLVQALGSPNEAKTKLHREYLTSPESVEKGFFRRFLHRRAVKQSPVFLSVPVGQELRERLRRINDSRDQLRLDGLAKPAPGNFAGISVEEARKLLRVSQVEKLKAKLREIPTNSISYSEFVNICSKECGNHRDQGVELAKTLDQSGNIIVLGNTVFLRPEQVAKTMESLLSESLVGHDDPRKEELEHMESQKAMIDQKARRLVRGELYCGLGFLVLQTLGFMRLTFWELSWDVMEPICFFVTSLHFALAYAFFLRTSTEPSFEGYFQTRFKAKQQKLTEIHSFDMRKYNDLRRLFRPSSGGEE</sequence>
<reference evidence="12 13" key="1">
    <citation type="submission" date="2021-09" db="EMBL/GenBank/DDBJ databases">
        <title>Genomic insights and catalytic innovation underlie evolution of tropane alkaloids biosynthesis.</title>
        <authorList>
            <person name="Wang Y.-J."/>
            <person name="Tian T."/>
            <person name="Huang J.-P."/>
            <person name="Huang S.-X."/>
        </authorList>
    </citation>
    <scope>NUCLEOTIDE SEQUENCE [LARGE SCALE GENOMIC DNA]</scope>
    <source>
        <strain evidence="12">KIB-2018</strain>
        <tissue evidence="12">Leaf</tissue>
    </source>
</reference>
<evidence type="ECO:0000256" key="9">
    <source>
        <dbReference type="ARBA" id="ARBA00023136"/>
    </source>
</evidence>
<dbReference type="GO" id="GO:0015292">
    <property type="term" value="F:uniporter activity"/>
    <property type="evidence" value="ECO:0007669"/>
    <property type="project" value="TreeGrafter"/>
</dbReference>
<keyword evidence="8" id="KW-0406">Ion transport</keyword>
<dbReference type="AlphaFoldDB" id="A0AAV8U0J9"/>
<organism evidence="12 13">
    <name type="scientific">Erythroxylum novogranatense</name>
    <dbReference type="NCBI Taxonomy" id="1862640"/>
    <lineage>
        <taxon>Eukaryota</taxon>
        <taxon>Viridiplantae</taxon>
        <taxon>Streptophyta</taxon>
        <taxon>Embryophyta</taxon>
        <taxon>Tracheophyta</taxon>
        <taxon>Spermatophyta</taxon>
        <taxon>Magnoliopsida</taxon>
        <taxon>eudicotyledons</taxon>
        <taxon>Gunneridae</taxon>
        <taxon>Pentapetalae</taxon>
        <taxon>rosids</taxon>
        <taxon>fabids</taxon>
        <taxon>Malpighiales</taxon>
        <taxon>Erythroxylaceae</taxon>
        <taxon>Erythroxylum</taxon>
    </lineage>
</organism>
<dbReference type="PANTHER" id="PTHR13462:SF17">
    <property type="entry name" value="CALCIUM UNIPORTER PROTEIN 4, MITOCHONDRIAL"/>
    <property type="match status" value="1"/>
</dbReference>
<dbReference type="Proteomes" id="UP001159364">
    <property type="component" value="Linkage Group LG02"/>
</dbReference>
<evidence type="ECO:0000256" key="1">
    <source>
        <dbReference type="ARBA" id="ARBA00004141"/>
    </source>
</evidence>
<evidence type="ECO:0000259" key="11">
    <source>
        <dbReference type="Pfam" id="PF04678"/>
    </source>
</evidence>
<dbReference type="PANTHER" id="PTHR13462">
    <property type="entry name" value="CALCIUM UNIPORTER PROTEIN, MITOCHONDRIAL"/>
    <property type="match status" value="1"/>
</dbReference>
<dbReference type="InterPro" id="IPR006769">
    <property type="entry name" value="MCU_C"/>
</dbReference>
<keyword evidence="4" id="KW-0109">Calcium transport</keyword>
<accession>A0AAV8U0J9</accession>
<protein>
    <recommendedName>
        <fullName evidence="11">Calcium uniporter protein C-terminal domain-containing protein</fullName>
    </recommendedName>
</protein>
<comment type="similarity">
    <text evidence="2">Belongs to the MCU (TC 1.A.77) family.</text>
</comment>